<dbReference type="SUPFAM" id="SSF53807">
    <property type="entry name" value="Helical backbone' metal receptor"/>
    <property type="match status" value="1"/>
</dbReference>
<evidence type="ECO:0000256" key="4">
    <source>
        <dbReference type="ARBA" id="ARBA00022729"/>
    </source>
</evidence>
<evidence type="ECO:0000259" key="6">
    <source>
        <dbReference type="PROSITE" id="PS50983"/>
    </source>
</evidence>
<evidence type="ECO:0000256" key="3">
    <source>
        <dbReference type="ARBA" id="ARBA00022448"/>
    </source>
</evidence>
<dbReference type="GO" id="GO:0030288">
    <property type="term" value="C:outer membrane-bounded periplasmic space"/>
    <property type="evidence" value="ECO:0007669"/>
    <property type="project" value="TreeGrafter"/>
</dbReference>
<gene>
    <name evidence="7" type="ORF">E0L93_15295</name>
</gene>
<evidence type="ECO:0000313" key="7">
    <source>
        <dbReference type="EMBL" id="TCJ13067.1"/>
    </source>
</evidence>
<organism evidence="7 8">
    <name type="scientific">Rubrobacter taiwanensis</name>
    <dbReference type="NCBI Taxonomy" id="185139"/>
    <lineage>
        <taxon>Bacteria</taxon>
        <taxon>Bacillati</taxon>
        <taxon>Actinomycetota</taxon>
        <taxon>Rubrobacteria</taxon>
        <taxon>Rubrobacterales</taxon>
        <taxon>Rubrobacteraceae</taxon>
        <taxon>Rubrobacter</taxon>
    </lineage>
</organism>
<dbReference type="PANTHER" id="PTHR30532">
    <property type="entry name" value="IRON III DICITRATE-BINDING PERIPLASMIC PROTEIN"/>
    <property type="match status" value="1"/>
</dbReference>
<accession>A0A4R1B7L7</accession>
<feature type="region of interest" description="Disordered" evidence="5">
    <location>
        <begin position="192"/>
        <end position="235"/>
    </location>
</feature>
<comment type="subcellular location">
    <subcellularLocation>
        <location evidence="1">Cell envelope</location>
    </subcellularLocation>
</comment>
<dbReference type="EMBL" id="SKBU01000042">
    <property type="protein sequence ID" value="TCJ13067.1"/>
    <property type="molecule type" value="Genomic_DNA"/>
</dbReference>
<reference evidence="7 8" key="1">
    <citation type="submission" date="2019-03" db="EMBL/GenBank/DDBJ databases">
        <title>Whole genome sequence of a novel Rubrobacter taiwanensis strain, isolated from Yellowstone National Park.</title>
        <authorList>
            <person name="Freed S."/>
            <person name="Ramaley R.F."/>
            <person name="Kyndt J.A."/>
        </authorList>
    </citation>
    <scope>NUCLEOTIDE SEQUENCE [LARGE SCALE GENOMIC DNA]</scope>
    <source>
        <strain evidence="7 8">Yellowstone</strain>
    </source>
</reference>
<evidence type="ECO:0000313" key="8">
    <source>
        <dbReference type="Proteomes" id="UP000295244"/>
    </source>
</evidence>
<keyword evidence="3" id="KW-0813">Transport</keyword>
<evidence type="ECO:0000256" key="5">
    <source>
        <dbReference type="SAM" id="MobiDB-lite"/>
    </source>
</evidence>
<name>A0A4R1B7L7_9ACTN</name>
<keyword evidence="4" id="KW-0732">Signal</keyword>
<feature type="domain" description="Fe/B12 periplasmic-binding" evidence="6">
    <location>
        <begin position="73"/>
        <end position="235"/>
    </location>
</feature>
<evidence type="ECO:0000256" key="1">
    <source>
        <dbReference type="ARBA" id="ARBA00004196"/>
    </source>
</evidence>
<dbReference type="InterPro" id="IPR002491">
    <property type="entry name" value="ABC_transptr_periplasmic_BD"/>
</dbReference>
<evidence type="ECO:0000256" key="2">
    <source>
        <dbReference type="ARBA" id="ARBA00008814"/>
    </source>
</evidence>
<dbReference type="Pfam" id="PF01497">
    <property type="entry name" value="Peripla_BP_2"/>
    <property type="match status" value="1"/>
</dbReference>
<proteinExistence type="inferred from homology"/>
<dbReference type="OrthoDB" id="63946at2"/>
<sequence>MTKEAAERVRTLPPLPEIDDATRREFLIGAAGLLLLPAGCGSDGERGGSEPSGETRTFEHAFGEIEIPVSPKRVAVLTAHALDAVVALGIEPVAGVTGYSELYAGALEDAEVKFPNQEPNLEALARVEPDLMLTLGFEGELFFGDYEKLSEIAPTAVFDWTSDGEWKPHFRFCADALGRLEEAEVLISELLRRRPGPPGRGGGPDLGLRGAGGPVAGRPAAIPGGDRGRRVAGEF</sequence>
<comment type="caution">
    <text evidence="7">The sequence shown here is derived from an EMBL/GenBank/DDBJ whole genome shotgun (WGS) entry which is preliminary data.</text>
</comment>
<feature type="compositionally biased region" description="Gly residues" evidence="5">
    <location>
        <begin position="199"/>
        <end position="215"/>
    </location>
</feature>
<dbReference type="InterPro" id="IPR051313">
    <property type="entry name" value="Bact_iron-sidero_bind"/>
</dbReference>
<dbReference type="AlphaFoldDB" id="A0A4R1B7L7"/>
<dbReference type="Proteomes" id="UP000295244">
    <property type="component" value="Unassembled WGS sequence"/>
</dbReference>
<feature type="compositionally biased region" description="Basic and acidic residues" evidence="5">
    <location>
        <begin position="226"/>
        <end position="235"/>
    </location>
</feature>
<dbReference type="GO" id="GO:1901678">
    <property type="term" value="P:iron coordination entity transport"/>
    <property type="evidence" value="ECO:0007669"/>
    <property type="project" value="UniProtKB-ARBA"/>
</dbReference>
<comment type="similarity">
    <text evidence="2">Belongs to the bacterial solute-binding protein 8 family.</text>
</comment>
<dbReference type="Gene3D" id="3.40.50.1980">
    <property type="entry name" value="Nitrogenase molybdenum iron protein domain"/>
    <property type="match status" value="1"/>
</dbReference>
<dbReference type="PANTHER" id="PTHR30532:SF1">
    <property type="entry name" value="IRON(3+)-HYDROXAMATE-BINDING PROTEIN FHUD"/>
    <property type="match status" value="1"/>
</dbReference>
<protein>
    <submittedName>
        <fullName evidence="7">ABC transporter substrate-binding protein</fullName>
    </submittedName>
</protein>
<keyword evidence="8" id="KW-1185">Reference proteome</keyword>
<dbReference type="RefSeq" id="WP_132692952.1">
    <property type="nucleotide sequence ID" value="NZ_SKBU01000042.1"/>
</dbReference>
<dbReference type="PROSITE" id="PS50983">
    <property type="entry name" value="FE_B12_PBP"/>
    <property type="match status" value="1"/>
</dbReference>